<dbReference type="AlphaFoldDB" id="A0A3N0UTE9"/>
<dbReference type="Proteomes" id="UP000250186">
    <property type="component" value="Unassembled WGS sequence"/>
</dbReference>
<dbReference type="InterPro" id="IPR025870">
    <property type="entry name" value="Glyoxalase-like_dom"/>
</dbReference>
<name>A0A3N0UTE9_9GAMM</name>
<sequence length="277" mass="30772">MTELPPVVDHVIVNVADRLDEACALFRRLGFQLSERGHHTMGSSNHLAIFGETYLELLGYEPETGKDFCRSPLGLSGLVWKTDDADAVYRHLQRQGLDGEPPAAFSRPVTLPDGRSLNARFRIARLRGDAIPNGVSFFCLHLTPEAVWQPAWRDHPNGVVEIDEFVIVAERPREAAEIYRRLFDPAPFVSAPDGELRLQAGTTQVRFISAEAARAEFGVPPRNDDGSPRMAALGFRTRSLDQTRQSLLAGNLPFIEKGNAIQVPTEAGFNLMLRFRA</sequence>
<organism evidence="3 5">
    <name type="scientific">Lonsdalea populi</name>
    <dbReference type="NCBI Taxonomy" id="1172565"/>
    <lineage>
        <taxon>Bacteria</taxon>
        <taxon>Pseudomonadati</taxon>
        <taxon>Pseudomonadota</taxon>
        <taxon>Gammaproteobacteria</taxon>
        <taxon>Enterobacterales</taxon>
        <taxon>Pectobacteriaceae</taxon>
        <taxon>Lonsdalea</taxon>
    </lineage>
</organism>
<reference evidence="2 4" key="1">
    <citation type="submission" date="2016-02" db="EMBL/GenBank/DDBJ databases">
        <title>Species-wide whole genome sequencing reveals diversity, host range in Lonsdalea quercina.</title>
        <authorList>
            <person name="Li Y."/>
        </authorList>
    </citation>
    <scope>NUCLEOTIDE SEQUENCE [LARGE SCALE GENOMIC DNA]</scope>
    <source>
        <strain evidence="2 4">CFCC 12721</strain>
    </source>
</reference>
<dbReference type="Gene3D" id="3.10.180.10">
    <property type="entry name" value="2,3-Dihydroxybiphenyl 1,2-Dioxygenase, domain 1"/>
    <property type="match status" value="1"/>
</dbReference>
<evidence type="ECO:0000313" key="3">
    <source>
        <dbReference type="EMBL" id="ROH83454.1"/>
    </source>
</evidence>
<dbReference type="InterPro" id="IPR029068">
    <property type="entry name" value="Glyas_Bleomycin-R_OHBP_Dase"/>
</dbReference>
<evidence type="ECO:0000313" key="4">
    <source>
        <dbReference type="Proteomes" id="UP000250186"/>
    </source>
</evidence>
<dbReference type="PANTHER" id="PTHR40265:SF1">
    <property type="entry name" value="GLYOXALASE-LIKE DOMAIN-CONTAINING PROTEIN"/>
    <property type="match status" value="1"/>
</dbReference>
<proteinExistence type="predicted"/>
<keyword evidence="4" id="KW-1185">Reference proteome</keyword>
<comment type="caution">
    <text evidence="3">The sequence shown here is derived from an EMBL/GenBank/DDBJ whole genome shotgun (WGS) entry which is preliminary data.</text>
</comment>
<evidence type="ECO:0000313" key="5">
    <source>
        <dbReference type="Proteomes" id="UP000274511"/>
    </source>
</evidence>
<dbReference type="GeneID" id="61122601"/>
<dbReference type="SUPFAM" id="SSF54593">
    <property type="entry name" value="Glyoxalase/Bleomycin resistance protein/Dihydroxybiphenyl dioxygenase"/>
    <property type="match status" value="1"/>
</dbReference>
<dbReference type="STRING" id="1172565.AU508_02815"/>
<accession>A0A3N0UTE9</accession>
<dbReference type="EMBL" id="RJUJ01000003">
    <property type="protein sequence ID" value="ROH83454.1"/>
    <property type="molecule type" value="Genomic_DNA"/>
</dbReference>
<dbReference type="EMBL" id="LUSW01000016">
    <property type="protein sequence ID" value="RAT34442.1"/>
    <property type="molecule type" value="Genomic_DNA"/>
</dbReference>
<dbReference type="CDD" id="cd06587">
    <property type="entry name" value="VOC"/>
    <property type="match status" value="1"/>
</dbReference>
<feature type="domain" description="Glyoxalase-like" evidence="1">
    <location>
        <begin position="8"/>
        <end position="183"/>
    </location>
</feature>
<reference evidence="3 5" key="2">
    <citation type="submission" date="2018-10" db="EMBL/GenBank/DDBJ databases">
        <title>New species genome.</title>
        <authorList>
            <person name="Li Y."/>
        </authorList>
    </citation>
    <scope>NUCLEOTIDE SEQUENCE [LARGE SCALE GENOMIC DNA]</scope>
    <source>
        <strain evidence="3 5">L6_4B</strain>
    </source>
</reference>
<protein>
    <submittedName>
        <fullName evidence="3">VOC family protein</fullName>
    </submittedName>
</protein>
<dbReference type="RefSeq" id="WP_085684993.1">
    <property type="nucleotide sequence ID" value="NZ_CP065534.1"/>
</dbReference>
<dbReference type="Pfam" id="PF13468">
    <property type="entry name" value="Glyoxalase_3"/>
    <property type="match status" value="1"/>
</dbReference>
<dbReference type="OrthoDB" id="9812467at2"/>
<gene>
    <name evidence="2" type="ORF">AU492_08535</name>
    <name evidence="3" type="ORF">EC392_04615</name>
</gene>
<evidence type="ECO:0000313" key="2">
    <source>
        <dbReference type="EMBL" id="RAT34442.1"/>
    </source>
</evidence>
<evidence type="ECO:0000259" key="1">
    <source>
        <dbReference type="Pfam" id="PF13468"/>
    </source>
</evidence>
<dbReference type="Proteomes" id="UP000274511">
    <property type="component" value="Unassembled WGS sequence"/>
</dbReference>
<dbReference type="PANTHER" id="PTHR40265">
    <property type="entry name" value="BLL2707 PROTEIN"/>
    <property type="match status" value="1"/>
</dbReference>